<evidence type="ECO:0000313" key="2">
    <source>
        <dbReference type="Proteomes" id="UP000054783"/>
    </source>
</evidence>
<protein>
    <submittedName>
        <fullName evidence="1">Uncharacterized protein</fullName>
    </submittedName>
</protein>
<comment type="caution">
    <text evidence="1">The sequence shown here is derived from an EMBL/GenBank/DDBJ whole genome shotgun (WGS) entry which is preliminary data.</text>
</comment>
<dbReference type="Proteomes" id="UP000054783">
    <property type="component" value="Unassembled WGS sequence"/>
</dbReference>
<gene>
    <name evidence="1" type="ORF">T12_516</name>
</gene>
<sequence length="62" mass="7278">MNDRERKIENRADEEDHAIHFECLSGHILLCSTFRAGKFVMGRNNEHLTNFTELCEPFLILD</sequence>
<accession>A0A0V0ZL44</accession>
<dbReference type="EMBL" id="JYDQ01000150">
    <property type="protein sequence ID" value="KRY13004.1"/>
    <property type="molecule type" value="Genomic_DNA"/>
</dbReference>
<reference evidence="1 2" key="1">
    <citation type="submission" date="2015-01" db="EMBL/GenBank/DDBJ databases">
        <title>Evolution of Trichinella species and genotypes.</title>
        <authorList>
            <person name="Korhonen P.K."/>
            <person name="Edoardo P."/>
            <person name="Giuseppe L.R."/>
            <person name="Gasser R.B."/>
        </authorList>
    </citation>
    <scope>NUCLEOTIDE SEQUENCE [LARGE SCALE GENOMIC DNA]</scope>
    <source>
        <strain evidence="1">ISS2496</strain>
    </source>
</reference>
<name>A0A0V0ZL44_9BILA</name>
<organism evidence="1 2">
    <name type="scientific">Trichinella patagoniensis</name>
    <dbReference type="NCBI Taxonomy" id="990121"/>
    <lineage>
        <taxon>Eukaryota</taxon>
        <taxon>Metazoa</taxon>
        <taxon>Ecdysozoa</taxon>
        <taxon>Nematoda</taxon>
        <taxon>Enoplea</taxon>
        <taxon>Dorylaimia</taxon>
        <taxon>Trichinellida</taxon>
        <taxon>Trichinellidae</taxon>
        <taxon>Trichinella</taxon>
    </lineage>
</organism>
<keyword evidence="2" id="KW-1185">Reference proteome</keyword>
<proteinExistence type="predicted"/>
<dbReference type="AlphaFoldDB" id="A0A0V0ZL44"/>
<evidence type="ECO:0000313" key="1">
    <source>
        <dbReference type="EMBL" id="KRY13004.1"/>
    </source>
</evidence>